<reference evidence="2" key="1">
    <citation type="journal article" date="2022" name="Nat. Commun.">
        <title>Chromosome evolution and the genetic basis of agronomically important traits in greater yam.</title>
        <authorList>
            <person name="Bredeson J.V."/>
            <person name="Lyons J.B."/>
            <person name="Oniyinde I.O."/>
            <person name="Okereke N.R."/>
            <person name="Kolade O."/>
            <person name="Nnabue I."/>
            <person name="Nwadili C.O."/>
            <person name="Hribova E."/>
            <person name="Parker M."/>
            <person name="Nwogha J."/>
            <person name="Shu S."/>
            <person name="Carlson J."/>
            <person name="Kariba R."/>
            <person name="Muthemba S."/>
            <person name="Knop K."/>
            <person name="Barton G.J."/>
            <person name="Sherwood A.V."/>
            <person name="Lopez-Montes A."/>
            <person name="Asiedu R."/>
            <person name="Jamnadass R."/>
            <person name="Muchugi A."/>
            <person name="Goodstein D."/>
            <person name="Egesi C.N."/>
            <person name="Featherston J."/>
            <person name="Asfaw A."/>
            <person name="Simpson G.G."/>
            <person name="Dolezel J."/>
            <person name="Hendre P.S."/>
            <person name="Van Deynze A."/>
            <person name="Kumar P.L."/>
            <person name="Obidiegwu J.E."/>
            <person name="Bhattacharjee R."/>
            <person name="Rokhsar D.S."/>
        </authorList>
    </citation>
    <scope>NUCLEOTIDE SEQUENCE [LARGE SCALE GENOMIC DNA]</scope>
    <source>
        <strain evidence="2">cv. TDa95/00328</strain>
    </source>
</reference>
<sequence length="246" mass="25681">MESIRAACIAVLSLLTLLFEGLQSSTTFTFINQCKYTVWAGTLSGAGSIPLPKTGFELYPNATVVLPATARWSGRFWGRTGCSTDIAGKFSCATGDCASGTMSCSGAGAIPPATLAEITLGTNGSPDFYDISLVDGYNLPMSLIPVGGQGSNCKPAICSQNINRMCPTNLQVNGDGGVVACKSACEAFGDPKYCCTGVYGNPNSCKPTYFSSLFKSACPSAYSYAFDDLTSTFTCVGPSYLLIFCP</sequence>
<keyword evidence="2" id="KW-1185">Reference proteome</keyword>
<proteinExistence type="predicted"/>
<name>A0ACB7UQE0_DIOAL</name>
<evidence type="ECO:0000313" key="2">
    <source>
        <dbReference type="Proteomes" id="UP000827976"/>
    </source>
</evidence>
<comment type="caution">
    <text evidence="1">The sequence shown here is derived from an EMBL/GenBank/DDBJ whole genome shotgun (WGS) entry which is preliminary data.</text>
</comment>
<dbReference type="Proteomes" id="UP000827976">
    <property type="component" value="Chromosome 14"/>
</dbReference>
<dbReference type="EMBL" id="CM037024">
    <property type="protein sequence ID" value="KAH7662933.1"/>
    <property type="molecule type" value="Genomic_DNA"/>
</dbReference>
<gene>
    <name evidence="1" type="ORF">IHE45_14G020200</name>
</gene>
<evidence type="ECO:0000313" key="1">
    <source>
        <dbReference type="EMBL" id="KAH7662933.1"/>
    </source>
</evidence>
<organism evidence="1 2">
    <name type="scientific">Dioscorea alata</name>
    <name type="common">Purple yam</name>
    <dbReference type="NCBI Taxonomy" id="55571"/>
    <lineage>
        <taxon>Eukaryota</taxon>
        <taxon>Viridiplantae</taxon>
        <taxon>Streptophyta</taxon>
        <taxon>Embryophyta</taxon>
        <taxon>Tracheophyta</taxon>
        <taxon>Spermatophyta</taxon>
        <taxon>Magnoliopsida</taxon>
        <taxon>Liliopsida</taxon>
        <taxon>Dioscoreales</taxon>
        <taxon>Dioscoreaceae</taxon>
        <taxon>Dioscorea</taxon>
    </lineage>
</organism>
<accession>A0ACB7UQE0</accession>
<protein>
    <submittedName>
        <fullName evidence="1">Thaumatin family protein</fullName>
    </submittedName>
</protein>